<sequence>MRTFIKTAAIASAAGISLLIAAAPAHAEPDISDYASGGIGESCAGYPVGKLALERSQGFVLTCTPDGTWQIPKGS</sequence>
<proteinExistence type="predicted"/>
<evidence type="ECO:0000313" key="2">
    <source>
        <dbReference type="EMBL" id="TWS18855.1"/>
    </source>
</evidence>
<evidence type="ECO:0000256" key="1">
    <source>
        <dbReference type="SAM" id="SignalP"/>
    </source>
</evidence>
<feature type="chain" id="PRO_5022757571" evidence="1">
    <location>
        <begin position="28"/>
        <end position="75"/>
    </location>
</feature>
<accession>A0A5C5R9S3</accession>
<keyword evidence="3" id="KW-1185">Reference proteome</keyword>
<organism evidence="2 3">
    <name type="scientific">Tsukamurella asaccharolytica</name>
    <dbReference type="NCBI Taxonomy" id="2592067"/>
    <lineage>
        <taxon>Bacteria</taxon>
        <taxon>Bacillati</taxon>
        <taxon>Actinomycetota</taxon>
        <taxon>Actinomycetes</taxon>
        <taxon>Mycobacteriales</taxon>
        <taxon>Tsukamurellaceae</taxon>
        <taxon>Tsukamurella</taxon>
    </lineage>
</organism>
<reference evidence="2 3" key="1">
    <citation type="submission" date="2019-06" db="EMBL/GenBank/DDBJ databases">
        <title>Tsukamurella conjunctivitidis sp. nov., Tsukamurella assacharolytica sp. nov. and Tsukamurella sputae sp. nov. isolated from patients with conjunctivitis, bacteraemia (lymphoma) and respiratory infection (sputum) in Hong Kong.</title>
        <authorList>
            <person name="Teng J.L.L."/>
            <person name="Lee H.H."/>
            <person name="Fong J.Y.H."/>
            <person name="Fok K.M.N."/>
            <person name="Lau S.K.P."/>
            <person name="Woo P.C.Y."/>
        </authorList>
    </citation>
    <scope>NUCLEOTIDE SEQUENCE [LARGE SCALE GENOMIC DNA]</scope>
    <source>
        <strain evidence="2 3">HKU71</strain>
    </source>
</reference>
<dbReference type="EMBL" id="VIGW01000006">
    <property type="protein sequence ID" value="TWS18855.1"/>
    <property type="molecule type" value="Genomic_DNA"/>
</dbReference>
<name>A0A5C5R9S3_9ACTN</name>
<dbReference type="RefSeq" id="WP_146561690.1">
    <property type="nucleotide sequence ID" value="NZ_VIGW01000006.1"/>
</dbReference>
<dbReference type="AlphaFoldDB" id="A0A5C5R9S3"/>
<comment type="caution">
    <text evidence="2">The sequence shown here is derived from an EMBL/GenBank/DDBJ whole genome shotgun (WGS) entry which is preliminary data.</text>
</comment>
<protein>
    <submittedName>
        <fullName evidence="2">Uncharacterized protein</fullName>
    </submittedName>
</protein>
<feature type="signal peptide" evidence="1">
    <location>
        <begin position="1"/>
        <end position="27"/>
    </location>
</feature>
<evidence type="ECO:0000313" key="3">
    <source>
        <dbReference type="Proteomes" id="UP000317291"/>
    </source>
</evidence>
<dbReference type="OrthoDB" id="4775323at2"/>
<keyword evidence="1" id="KW-0732">Signal</keyword>
<gene>
    <name evidence="2" type="ORF">FK529_12770</name>
</gene>
<dbReference type="Proteomes" id="UP000317291">
    <property type="component" value="Unassembled WGS sequence"/>
</dbReference>